<feature type="domain" description="DUF2229" evidence="1">
    <location>
        <begin position="2"/>
        <end position="220"/>
    </location>
</feature>
<accession>A0AAE3HEA3</accession>
<dbReference type="Pfam" id="PF09989">
    <property type="entry name" value="DUF2229"/>
    <property type="match status" value="1"/>
</dbReference>
<dbReference type="InterPro" id="IPR051805">
    <property type="entry name" value="Dehydratase_Activator_Redct"/>
</dbReference>
<dbReference type="Proteomes" id="UP001205748">
    <property type="component" value="Unassembled WGS sequence"/>
</dbReference>
<keyword evidence="3" id="KW-1185">Reference proteome</keyword>
<dbReference type="PANTHER" id="PTHR32329:SF2">
    <property type="entry name" value="BIFUNCTIONAL PROTEIN [INCLUDES 2-HYDROXYACYL-COA DEHYDRATASE (N-TER) AND ITS ACTIVATOR DOMAIN (C_TERM)"/>
    <property type="match status" value="1"/>
</dbReference>
<evidence type="ECO:0000313" key="2">
    <source>
        <dbReference type="EMBL" id="MCR1897890.1"/>
    </source>
</evidence>
<dbReference type="AlphaFoldDB" id="A0AAE3HEA3"/>
<evidence type="ECO:0000313" key="3">
    <source>
        <dbReference type="Proteomes" id="UP001205748"/>
    </source>
</evidence>
<dbReference type="InterPro" id="IPR018709">
    <property type="entry name" value="CoA_activase_DUF2229"/>
</dbReference>
<reference evidence="2" key="1">
    <citation type="submission" date="2022-07" db="EMBL/GenBank/DDBJ databases">
        <title>Enhanced cultured diversity of the mouse gut microbiota enables custom-made synthetic communities.</title>
        <authorList>
            <person name="Afrizal A."/>
        </authorList>
    </citation>
    <scope>NUCLEOTIDE SEQUENCE</scope>
    <source>
        <strain evidence="2">DSM 28593</strain>
    </source>
</reference>
<protein>
    <submittedName>
        <fullName evidence="2">Acyl-CoA dehydratase activase-related protein</fullName>
    </submittedName>
</protein>
<name>A0AAE3HEA3_9FIRM</name>
<sequence length="337" mass="38979">MKIGVPRGLLYYYYFPLWKTFYEELGHEIVLSGETNKNILNMGIKVCVDEACLPVKIFHGHVEDIKEKVDFLFIPRLMSVSYGEFICPKFCGLPEMIIHSIPELPPVLKPDFNFHGKKVNLNKTIEEMIGPLDIEFNAAQKAFHRGMEQIEIYKKNLYNGFLPQEALGFTEEMEPKDPIVKYKGRILVLSHPYHLYDTFTNMNLLKKMETMGYSTMTADTLSSERINYYAATLPKRMFWTFGREIIGAALYTLEEGLPIKGIVYLTSFACGVDSILVDYIERQFKRRSSIPFMQLTIDEHTGEAGIDTRLEAFIEMIERRDFDDRNLSPHGKCVYRG</sequence>
<dbReference type="Gene3D" id="3.40.50.11900">
    <property type="match status" value="1"/>
</dbReference>
<evidence type="ECO:0000259" key="1">
    <source>
        <dbReference type="Pfam" id="PF09989"/>
    </source>
</evidence>
<proteinExistence type="predicted"/>
<dbReference type="PANTHER" id="PTHR32329">
    <property type="entry name" value="BIFUNCTIONAL PROTEIN [INCLUDES 2-HYDROXYACYL-COA DEHYDRATASE (N-TER) AND ITS ACTIVATOR DOMAIN (C_TERM)-RELATED"/>
    <property type="match status" value="1"/>
</dbReference>
<dbReference type="RefSeq" id="WP_257529356.1">
    <property type="nucleotide sequence ID" value="NZ_JANKAS010000002.1"/>
</dbReference>
<gene>
    <name evidence="2" type="ORF">NSA47_02670</name>
</gene>
<dbReference type="EMBL" id="JANKAS010000002">
    <property type="protein sequence ID" value="MCR1897890.1"/>
    <property type="molecule type" value="Genomic_DNA"/>
</dbReference>
<organism evidence="2 3">
    <name type="scientific">Irregularibacter muris</name>
    <dbReference type="NCBI Taxonomy" id="1796619"/>
    <lineage>
        <taxon>Bacteria</taxon>
        <taxon>Bacillati</taxon>
        <taxon>Bacillota</taxon>
        <taxon>Clostridia</taxon>
        <taxon>Eubacteriales</taxon>
        <taxon>Eubacteriaceae</taxon>
        <taxon>Irregularibacter</taxon>
    </lineage>
</organism>
<comment type="caution">
    <text evidence="2">The sequence shown here is derived from an EMBL/GenBank/DDBJ whole genome shotgun (WGS) entry which is preliminary data.</text>
</comment>